<evidence type="ECO:0000259" key="3">
    <source>
        <dbReference type="Pfam" id="PF00109"/>
    </source>
</evidence>
<organism evidence="4 5">
    <name type="scientific">Karstenula rhodostoma CBS 690.94</name>
    <dbReference type="NCBI Taxonomy" id="1392251"/>
    <lineage>
        <taxon>Eukaryota</taxon>
        <taxon>Fungi</taxon>
        <taxon>Dikarya</taxon>
        <taxon>Ascomycota</taxon>
        <taxon>Pezizomycotina</taxon>
        <taxon>Dothideomycetes</taxon>
        <taxon>Pleosporomycetidae</taxon>
        <taxon>Pleosporales</taxon>
        <taxon>Massarineae</taxon>
        <taxon>Didymosphaeriaceae</taxon>
        <taxon>Karstenula</taxon>
    </lineage>
</organism>
<dbReference type="EMBL" id="MU001496">
    <property type="protein sequence ID" value="KAF2448054.1"/>
    <property type="molecule type" value="Genomic_DNA"/>
</dbReference>
<sequence length="99" mass="11155">MFAKGKHGPLELIAIVNLTFKFPGGANTEEDFWDMMMQRKCVVGEFPPERGNIDVCHNSTIKGTSKIAMRNGHFLDSDIREFDPRFFSISQDEAGSMDP</sequence>
<dbReference type="InterPro" id="IPR014030">
    <property type="entry name" value="Ketoacyl_synth_N"/>
</dbReference>
<dbReference type="GO" id="GO:0004312">
    <property type="term" value="F:fatty acid synthase activity"/>
    <property type="evidence" value="ECO:0007669"/>
    <property type="project" value="TreeGrafter"/>
</dbReference>
<keyword evidence="5" id="KW-1185">Reference proteome</keyword>
<accession>A0A9P4UDP4</accession>
<feature type="domain" description="Beta-ketoacyl synthase-like N-terminal" evidence="3">
    <location>
        <begin position="13"/>
        <end position="99"/>
    </location>
</feature>
<dbReference type="Gene3D" id="3.40.47.10">
    <property type="match status" value="1"/>
</dbReference>
<dbReference type="Proteomes" id="UP000799764">
    <property type="component" value="Unassembled WGS sequence"/>
</dbReference>
<dbReference type="GO" id="GO:0006633">
    <property type="term" value="P:fatty acid biosynthetic process"/>
    <property type="evidence" value="ECO:0007669"/>
    <property type="project" value="TreeGrafter"/>
</dbReference>
<dbReference type="AlphaFoldDB" id="A0A9P4UDP4"/>
<proteinExistence type="predicted"/>
<reference evidence="4" key="1">
    <citation type="journal article" date="2020" name="Stud. Mycol.">
        <title>101 Dothideomycetes genomes: a test case for predicting lifestyles and emergence of pathogens.</title>
        <authorList>
            <person name="Haridas S."/>
            <person name="Albert R."/>
            <person name="Binder M."/>
            <person name="Bloem J."/>
            <person name="Labutti K."/>
            <person name="Salamov A."/>
            <person name="Andreopoulos B."/>
            <person name="Baker S."/>
            <person name="Barry K."/>
            <person name="Bills G."/>
            <person name="Bluhm B."/>
            <person name="Cannon C."/>
            <person name="Castanera R."/>
            <person name="Culley D."/>
            <person name="Daum C."/>
            <person name="Ezra D."/>
            <person name="Gonzalez J."/>
            <person name="Henrissat B."/>
            <person name="Kuo A."/>
            <person name="Liang C."/>
            <person name="Lipzen A."/>
            <person name="Lutzoni F."/>
            <person name="Magnuson J."/>
            <person name="Mondo S."/>
            <person name="Nolan M."/>
            <person name="Ohm R."/>
            <person name="Pangilinan J."/>
            <person name="Park H.-J."/>
            <person name="Ramirez L."/>
            <person name="Alfaro M."/>
            <person name="Sun H."/>
            <person name="Tritt A."/>
            <person name="Yoshinaga Y."/>
            <person name="Zwiers L.-H."/>
            <person name="Turgeon B."/>
            <person name="Goodwin S."/>
            <person name="Spatafora J."/>
            <person name="Crous P."/>
            <person name="Grigoriev I."/>
        </authorList>
    </citation>
    <scope>NUCLEOTIDE SEQUENCE</scope>
    <source>
        <strain evidence="4">CBS 690.94</strain>
    </source>
</reference>
<comment type="caution">
    <text evidence="4">The sequence shown here is derived from an EMBL/GenBank/DDBJ whole genome shotgun (WGS) entry which is preliminary data.</text>
</comment>
<dbReference type="OrthoDB" id="329835at2759"/>
<dbReference type="Pfam" id="PF00109">
    <property type="entry name" value="ketoacyl-synt"/>
    <property type="match status" value="1"/>
</dbReference>
<protein>
    <recommendedName>
        <fullName evidence="3">Beta-ketoacyl synthase-like N-terminal domain-containing protein</fullName>
    </recommendedName>
</protein>
<keyword evidence="1" id="KW-0596">Phosphopantetheine</keyword>
<gene>
    <name evidence="4" type="ORF">P171DRAFT_482741</name>
</gene>
<keyword evidence="2" id="KW-0597">Phosphoprotein</keyword>
<evidence type="ECO:0000256" key="2">
    <source>
        <dbReference type="ARBA" id="ARBA00022553"/>
    </source>
</evidence>
<dbReference type="PANTHER" id="PTHR43775">
    <property type="entry name" value="FATTY ACID SYNTHASE"/>
    <property type="match status" value="1"/>
</dbReference>
<evidence type="ECO:0000256" key="1">
    <source>
        <dbReference type="ARBA" id="ARBA00022450"/>
    </source>
</evidence>
<dbReference type="PANTHER" id="PTHR43775:SF37">
    <property type="entry name" value="SI:DKEY-61P9.11"/>
    <property type="match status" value="1"/>
</dbReference>
<dbReference type="SUPFAM" id="SSF53901">
    <property type="entry name" value="Thiolase-like"/>
    <property type="match status" value="1"/>
</dbReference>
<dbReference type="InterPro" id="IPR050091">
    <property type="entry name" value="PKS_NRPS_Biosynth_Enz"/>
</dbReference>
<name>A0A9P4UDP4_9PLEO</name>
<dbReference type="InterPro" id="IPR016039">
    <property type="entry name" value="Thiolase-like"/>
</dbReference>
<evidence type="ECO:0000313" key="4">
    <source>
        <dbReference type="EMBL" id="KAF2448054.1"/>
    </source>
</evidence>
<evidence type="ECO:0000313" key="5">
    <source>
        <dbReference type="Proteomes" id="UP000799764"/>
    </source>
</evidence>